<accession>A0ABP0I5M5</accession>
<proteinExistence type="predicted"/>
<organism evidence="2 3">
    <name type="scientific">Durusdinium trenchii</name>
    <dbReference type="NCBI Taxonomy" id="1381693"/>
    <lineage>
        <taxon>Eukaryota</taxon>
        <taxon>Sar</taxon>
        <taxon>Alveolata</taxon>
        <taxon>Dinophyceae</taxon>
        <taxon>Suessiales</taxon>
        <taxon>Symbiodiniaceae</taxon>
        <taxon>Durusdinium</taxon>
    </lineage>
</organism>
<feature type="region of interest" description="Disordered" evidence="1">
    <location>
        <begin position="301"/>
        <end position="343"/>
    </location>
</feature>
<dbReference type="EMBL" id="CAXAMM010002739">
    <property type="protein sequence ID" value="CAK8997251.1"/>
    <property type="molecule type" value="Genomic_DNA"/>
</dbReference>
<reference evidence="2 3" key="1">
    <citation type="submission" date="2024-02" db="EMBL/GenBank/DDBJ databases">
        <authorList>
            <person name="Chen Y."/>
            <person name="Shah S."/>
            <person name="Dougan E. K."/>
            <person name="Thang M."/>
            <person name="Chan C."/>
        </authorList>
    </citation>
    <scope>NUCLEOTIDE SEQUENCE [LARGE SCALE GENOMIC DNA]</scope>
</reference>
<dbReference type="Proteomes" id="UP001642464">
    <property type="component" value="Unassembled WGS sequence"/>
</dbReference>
<keyword evidence="3" id="KW-1185">Reference proteome</keyword>
<dbReference type="SUPFAM" id="SSF56672">
    <property type="entry name" value="DNA/RNA polymerases"/>
    <property type="match status" value="1"/>
</dbReference>
<evidence type="ECO:0000313" key="2">
    <source>
        <dbReference type="EMBL" id="CAK8997251.1"/>
    </source>
</evidence>
<feature type="non-terminal residue" evidence="2">
    <location>
        <position position="646"/>
    </location>
</feature>
<feature type="compositionally biased region" description="Basic residues" evidence="1">
    <location>
        <begin position="327"/>
        <end position="339"/>
    </location>
</feature>
<dbReference type="InterPro" id="IPR043502">
    <property type="entry name" value="DNA/RNA_pol_sf"/>
</dbReference>
<protein>
    <submittedName>
        <fullName evidence="2">Uncharacterized protein</fullName>
    </submittedName>
</protein>
<comment type="caution">
    <text evidence="2">The sequence shown here is derived from an EMBL/GenBank/DDBJ whole genome shotgun (WGS) entry which is preliminary data.</text>
</comment>
<name>A0ABP0I5M5_9DINO</name>
<evidence type="ECO:0000313" key="3">
    <source>
        <dbReference type="Proteomes" id="UP001642464"/>
    </source>
</evidence>
<gene>
    <name evidence="2" type="ORF">SCF082_LOCUS5146</name>
</gene>
<evidence type="ECO:0000256" key="1">
    <source>
        <dbReference type="SAM" id="MobiDB-lite"/>
    </source>
</evidence>
<feature type="compositionally biased region" description="Basic and acidic residues" evidence="1">
    <location>
        <begin position="314"/>
        <end position="326"/>
    </location>
</feature>
<sequence length="646" mass="70439">MATLIDSEAQFLQRAKDFKISDGMTCNLKLAGLTTFGLLAYAHGQPGQALNDAAFDAWIAGNLDSAASLADSSGVKRLLFEAQTLVLAALKEQITSPESSVVKRVPAAERESRMAALRAQLTGLVLEGPLEPSHSLLDLCASMHQLNEVRYLAPEKCVSRTHEVLHQKQPTKQIDISADSLVVKEARDVPDSSVQSALQVQEALLRRGIALAFAGLVTYPEYSRYVTALFMHLHREPPPGYNRCAVSQLVAADKAVWQKLLEENKTPRRTAAGNLPLDTELSAALHSYQVSFALLPLPSKGKGPSVKRNAAGKAEQDDHKVWEPPLKKQKGKGKQKGRGKPSVPAEIAKLGETPEHVHAPWGLLATPEGLDSEETAYPLRLAAAIATAFGDREVDDTVYSKTLEEVKAGWAFGPVDSSFLPADAVVSRRFGLKQSDKIRLIDDLSGSKVNLTVQTSESPKPHTTDVIASMTLELLKGEARPVLGKTFDLKSAYKQLGLAESALWASYVAVFNPNTRKGEIFQLLAVPFGATRAVYSFLRVAHSLWWIGCKCLNLMWSNFYDDFVTLAVESNAANVESTVDVLFRLLGWQYATEGAKCKPFDTSFAALGVCVNLRQFPDGYVEFSNTPKRVAELTESINSFLTKGSM</sequence>